<comment type="caution">
    <text evidence="9">The sequence shown here is derived from an EMBL/GenBank/DDBJ whole genome shotgun (WGS) entry which is preliminary data.</text>
</comment>
<name>A0A6P0UL59_9FLAO</name>
<dbReference type="GO" id="GO:0017057">
    <property type="term" value="F:6-phosphogluconolactonase activity"/>
    <property type="evidence" value="ECO:0007669"/>
    <property type="project" value="UniProtKB-UniRule"/>
</dbReference>
<sequence>MELNIYDTKISVARHFADYLVNKMKGAGPYHIALSGGSTPRILFEELSHTEKYDIEWKKVNLYWGDERCVPPSDQESNFGMTEDYLLRNIQIPRGNIHRIKGENDPEQEAKRYGNLLDRELPEADGVPVFDLVILGMGEDGHTASIFPHEIGLWDSDRNCEVAIHPESGQKRVTITGRVINQSREVAFLVTGAGKADKVASILEKQKGYRQYPAALVDPVDGKLSWYLDKEAASAL</sequence>
<evidence type="ECO:0000256" key="3">
    <source>
        <dbReference type="ARBA" id="ARBA00004961"/>
    </source>
</evidence>
<reference evidence="9 10" key="1">
    <citation type="submission" date="2020-01" db="EMBL/GenBank/DDBJ databases">
        <title>Muriicola jejuensis KCTC 22299.</title>
        <authorList>
            <person name="Wang G."/>
        </authorList>
    </citation>
    <scope>NUCLEOTIDE SEQUENCE [LARGE SCALE GENOMIC DNA]</scope>
    <source>
        <strain evidence="9 10">KCTC 22299</strain>
    </source>
</reference>
<dbReference type="InterPro" id="IPR005900">
    <property type="entry name" value="6-phosphogluconolactonase_DevB"/>
</dbReference>
<dbReference type="PANTHER" id="PTHR11054">
    <property type="entry name" value="6-PHOSPHOGLUCONOLACTONASE"/>
    <property type="match status" value="1"/>
</dbReference>
<evidence type="ECO:0000313" key="10">
    <source>
        <dbReference type="Proteomes" id="UP000468443"/>
    </source>
</evidence>
<dbReference type="Pfam" id="PF01182">
    <property type="entry name" value="Glucosamine_iso"/>
    <property type="match status" value="1"/>
</dbReference>
<evidence type="ECO:0000256" key="7">
    <source>
        <dbReference type="RuleBase" id="RU365095"/>
    </source>
</evidence>
<keyword evidence="7 9" id="KW-0378">Hydrolase</keyword>
<organism evidence="9 10">
    <name type="scientific">Muriicola jejuensis</name>
    <dbReference type="NCBI Taxonomy" id="504488"/>
    <lineage>
        <taxon>Bacteria</taxon>
        <taxon>Pseudomonadati</taxon>
        <taxon>Bacteroidota</taxon>
        <taxon>Flavobacteriia</taxon>
        <taxon>Flavobacteriales</taxon>
        <taxon>Flavobacteriaceae</taxon>
        <taxon>Muriicola</taxon>
    </lineage>
</organism>
<evidence type="ECO:0000256" key="6">
    <source>
        <dbReference type="ARBA" id="ARBA00020337"/>
    </source>
</evidence>
<protein>
    <recommendedName>
        <fullName evidence="6 7">6-phosphogluconolactonase</fullName>
        <shortName evidence="7">6PGL</shortName>
        <ecNumber evidence="5 7">3.1.1.31</ecNumber>
    </recommendedName>
</protein>
<dbReference type="SUPFAM" id="SSF100950">
    <property type="entry name" value="NagB/RpiA/CoA transferase-like"/>
    <property type="match status" value="1"/>
</dbReference>
<proteinExistence type="inferred from homology"/>
<evidence type="ECO:0000256" key="1">
    <source>
        <dbReference type="ARBA" id="ARBA00000832"/>
    </source>
</evidence>
<evidence type="ECO:0000313" key="9">
    <source>
        <dbReference type="EMBL" id="NER10976.1"/>
    </source>
</evidence>
<dbReference type="Gene3D" id="3.40.50.1360">
    <property type="match status" value="1"/>
</dbReference>
<evidence type="ECO:0000256" key="4">
    <source>
        <dbReference type="ARBA" id="ARBA00010662"/>
    </source>
</evidence>
<evidence type="ECO:0000256" key="5">
    <source>
        <dbReference type="ARBA" id="ARBA00013198"/>
    </source>
</evidence>
<comment type="pathway">
    <text evidence="3 7">Carbohydrate degradation; pentose phosphate pathway; D-ribulose 5-phosphate from D-glucose 6-phosphate (oxidative stage): step 2/3.</text>
</comment>
<dbReference type="InterPro" id="IPR006148">
    <property type="entry name" value="Glc/Gal-6P_isomerase"/>
</dbReference>
<dbReference type="Proteomes" id="UP000468443">
    <property type="component" value="Unassembled WGS sequence"/>
</dbReference>
<dbReference type="InterPro" id="IPR039104">
    <property type="entry name" value="6PGL"/>
</dbReference>
<comment type="catalytic activity">
    <reaction evidence="1 7">
        <text>6-phospho-D-glucono-1,5-lactone + H2O = 6-phospho-D-gluconate + H(+)</text>
        <dbReference type="Rhea" id="RHEA:12556"/>
        <dbReference type="ChEBI" id="CHEBI:15377"/>
        <dbReference type="ChEBI" id="CHEBI:15378"/>
        <dbReference type="ChEBI" id="CHEBI:57955"/>
        <dbReference type="ChEBI" id="CHEBI:58759"/>
        <dbReference type="EC" id="3.1.1.31"/>
    </reaction>
</comment>
<dbReference type="UniPathway" id="UPA00115">
    <property type="reaction ID" value="UER00409"/>
</dbReference>
<comment type="similarity">
    <text evidence="4 7">Belongs to the glucosamine/galactosamine-6-phosphate isomerase family. 6-phosphogluconolactonase subfamily.</text>
</comment>
<dbReference type="EMBL" id="JAABOP010000002">
    <property type="protein sequence ID" value="NER10976.1"/>
    <property type="molecule type" value="Genomic_DNA"/>
</dbReference>
<accession>A0A6P0UL59</accession>
<evidence type="ECO:0000256" key="2">
    <source>
        <dbReference type="ARBA" id="ARBA00002681"/>
    </source>
</evidence>
<dbReference type="GO" id="GO:0005975">
    <property type="term" value="P:carbohydrate metabolic process"/>
    <property type="evidence" value="ECO:0007669"/>
    <property type="project" value="UniProtKB-UniRule"/>
</dbReference>
<dbReference type="PANTHER" id="PTHR11054:SF0">
    <property type="entry name" value="6-PHOSPHOGLUCONOLACTONASE"/>
    <property type="match status" value="1"/>
</dbReference>
<gene>
    <name evidence="7 9" type="primary">pgl</name>
    <name evidence="9" type="ORF">GWK09_10645</name>
</gene>
<evidence type="ECO:0000259" key="8">
    <source>
        <dbReference type="Pfam" id="PF01182"/>
    </source>
</evidence>
<dbReference type="InterPro" id="IPR037171">
    <property type="entry name" value="NagB/RpiA_transferase-like"/>
</dbReference>
<dbReference type="GO" id="GO:0006098">
    <property type="term" value="P:pentose-phosphate shunt"/>
    <property type="evidence" value="ECO:0007669"/>
    <property type="project" value="UniProtKB-UniPathway"/>
</dbReference>
<dbReference type="RefSeq" id="WP_163693376.1">
    <property type="nucleotide sequence ID" value="NZ_FXTW01000002.1"/>
</dbReference>
<dbReference type="EC" id="3.1.1.31" evidence="5 7"/>
<feature type="domain" description="Glucosamine/galactosamine-6-phosphate isomerase" evidence="8">
    <location>
        <begin position="11"/>
        <end position="226"/>
    </location>
</feature>
<dbReference type="CDD" id="cd01400">
    <property type="entry name" value="6PGL"/>
    <property type="match status" value="1"/>
</dbReference>
<comment type="function">
    <text evidence="2 7">Hydrolysis of 6-phosphogluconolactone to 6-phosphogluconate.</text>
</comment>
<dbReference type="NCBIfam" id="TIGR01198">
    <property type="entry name" value="pgl"/>
    <property type="match status" value="1"/>
</dbReference>
<keyword evidence="10" id="KW-1185">Reference proteome</keyword>
<dbReference type="AlphaFoldDB" id="A0A6P0UL59"/>